<feature type="compositionally biased region" description="Basic and acidic residues" evidence="2">
    <location>
        <begin position="384"/>
        <end position="394"/>
    </location>
</feature>
<dbReference type="Proteomes" id="UP000009168">
    <property type="component" value="Unassembled WGS sequence"/>
</dbReference>
<keyword evidence="4" id="KW-1185">Reference proteome</keyword>
<evidence type="ECO:0000313" key="4">
    <source>
        <dbReference type="Proteomes" id="UP000009168"/>
    </source>
</evidence>
<dbReference type="OrthoDB" id="292811at2759"/>
<reference evidence="4" key="1">
    <citation type="journal article" date="2006" name="PLoS Biol.">
        <title>Macronuclear genome sequence of the ciliate Tetrahymena thermophila, a model eukaryote.</title>
        <authorList>
            <person name="Eisen J.A."/>
            <person name="Coyne R.S."/>
            <person name="Wu M."/>
            <person name="Wu D."/>
            <person name="Thiagarajan M."/>
            <person name="Wortman J.R."/>
            <person name="Badger J.H."/>
            <person name="Ren Q."/>
            <person name="Amedeo P."/>
            <person name="Jones K.M."/>
            <person name="Tallon L.J."/>
            <person name="Delcher A.L."/>
            <person name="Salzberg S.L."/>
            <person name="Silva J.C."/>
            <person name="Haas B.J."/>
            <person name="Majoros W.H."/>
            <person name="Farzad M."/>
            <person name="Carlton J.M."/>
            <person name="Smith R.K. Jr."/>
            <person name="Garg J."/>
            <person name="Pearlman R.E."/>
            <person name="Karrer K.M."/>
            <person name="Sun L."/>
            <person name="Manning G."/>
            <person name="Elde N.C."/>
            <person name="Turkewitz A.P."/>
            <person name="Asai D.J."/>
            <person name="Wilkes D.E."/>
            <person name="Wang Y."/>
            <person name="Cai H."/>
            <person name="Collins K."/>
            <person name="Stewart B.A."/>
            <person name="Lee S.R."/>
            <person name="Wilamowska K."/>
            <person name="Weinberg Z."/>
            <person name="Ruzzo W.L."/>
            <person name="Wloga D."/>
            <person name="Gaertig J."/>
            <person name="Frankel J."/>
            <person name="Tsao C.-C."/>
            <person name="Gorovsky M.A."/>
            <person name="Keeling P.J."/>
            <person name="Waller R.F."/>
            <person name="Patron N.J."/>
            <person name="Cherry J.M."/>
            <person name="Stover N.A."/>
            <person name="Krieger C.J."/>
            <person name="del Toro C."/>
            <person name="Ryder H.F."/>
            <person name="Williamson S.C."/>
            <person name="Barbeau R.A."/>
            <person name="Hamilton E.P."/>
            <person name="Orias E."/>
        </authorList>
    </citation>
    <scope>NUCLEOTIDE SEQUENCE [LARGE SCALE GENOMIC DNA]</scope>
    <source>
        <strain evidence="4">SB210</strain>
    </source>
</reference>
<dbReference type="AlphaFoldDB" id="W7XLI4"/>
<keyword evidence="1" id="KW-0175">Coiled coil</keyword>
<dbReference type="KEGG" id="tet:TTHERM_000011938"/>
<organism evidence="3 4">
    <name type="scientific">Tetrahymena thermophila (strain SB210)</name>
    <dbReference type="NCBI Taxonomy" id="312017"/>
    <lineage>
        <taxon>Eukaryota</taxon>
        <taxon>Sar</taxon>
        <taxon>Alveolata</taxon>
        <taxon>Ciliophora</taxon>
        <taxon>Intramacronucleata</taxon>
        <taxon>Oligohymenophorea</taxon>
        <taxon>Hymenostomatida</taxon>
        <taxon>Tetrahymenina</taxon>
        <taxon>Tetrahymenidae</taxon>
        <taxon>Tetrahymena</taxon>
    </lineage>
</organism>
<protein>
    <submittedName>
        <fullName evidence="3">Uncharacterized protein</fullName>
    </submittedName>
</protein>
<proteinExistence type="predicted"/>
<sequence length="719" mass="83754">MCKYLSFNCVKNLLQGIDIFGLAVTFRIFSQKNHKTHFGGFVTLLIVFPSSVIQQQNYVFQPEPFYFTPKLFSFAFGLQDSFGNNFIDERVYKVKSTLQINRRVLNNLTGKYDLVISQRDVSLVRCTLEHFQVDGTQDYFIKLPIDQLYCFALNETQIYIEGEFSALNFTQFNIQISECTGNQCLDTMQRQKILFSPRLGIYTIDNIIQITNNGKPYVSVGKNLFWVSGLSFQKEIRYNLVNNYVHTDDGLIAQNNRIDRIVSYYDDTEQILDRSSPLLFNFYIDYEKNKEIVYYRQYPKLVMLFSQLGGTFNVLVGIGCLLCWPISQLELNRKIINSAFNIDQSVIDLIETKKDSKKKSKDKSDFQIKNNQIQQSNQNYSNKQDTHIDPEHAKNSQKLQSETAYQSQDRIFKIFSQSFSQVKLKLRDYIMTYFNFFCSKKSNKSLMIKYGTDILYSHIDIFNIVNKLIELEKLKHLLLNEDQIKLFDYLPKPTLKLPKAEDQSMLKNNKLASLNKVTLQVSQENDQQEIKLDQLSNQSTQVNNQSSLLFMPQKTSEEKAKEAHEAFNKIINQSSNINSDIDKKLISMIDINLLSYFKQNFDQPFNKSIQFKPFQFNQIAQKNSYQVNPEPQTEKQIVQQIDNFVTEEDCINPFYESKAKHLASKVFGETSSNKQEDQTSISESSNYRDFSQLSKHKMIRNTALKIKIDSSYAYSINQL</sequence>
<evidence type="ECO:0000313" key="3">
    <source>
        <dbReference type="EMBL" id="EWS76344.1"/>
    </source>
</evidence>
<dbReference type="GO" id="GO:0007131">
    <property type="term" value="P:reciprocal meiotic recombination"/>
    <property type="evidence" value="ECO:0007669"/>
    <property type="project" value="TreeGrafter"/>
</dbReference>
<feature type="coiled-coil region" evidence="1">
    <location>
        <begin position="518"/>
        <end position="545"/>
    </location>
</feature>
<dbReference type="PANTHER" id="PTHR31398:SF0">
    <property type="entry name" value="MEIOTIC NUCLEAR DIVISION PROTEIN 1 HOMOLOG"/>
    <property type="match status" value="1"/>
</dbReference>
<dbReference type="InParanoid" id="W7XLI4"/>
<dbReference type="GeneID" id="24436809"/>
<gene>
    <name evidence="3" type="ORF">TTHERM_000011938</name>
</gene>
<name>W7XLI4_TETTS</name>
<dbReference type="RefSeq" id="XP_012651128.1">
    <property type="nucleotide sequence ID" value="XM_012795674.1"/>
</dbReference>
<evidence type="ECO:0000256" key="1">
    <source>
        <dbReference type="SAM" id="Coils"/>
    </source>
</evidence>
<dbReference type="PANTHER" id="PTHR31398">
    <property type="entry name" value="MEIOTIC NUCLEAR DIVISION PROTEIN 1 HOMOLOG"/>
    <property type="match status" value="1"/>
</dbReference>
<evidence type="ECO:0000256" key="2">
    <source>
        <dbReference type="SAM" id="MobiDB-lite"/>
    </source>
</evidence>
<dbReference type="EMBL" id="GG662845">
    <property type="protein sequence ID" value="EWS76344.1"/>
    <property type="molecule type" value="Genomic_DNA"/>
</dbReference>
<accession>W7XLI4</accession>
<feature type="region of interest" description="Disordered" evidence="2">
    <location>
        <begin position="377"/>
        <end position="400"/>
    </location>
</feature>
<dbReference type="GO" id="GO:0005634">
    <property type="term" value="C:nucleus"/>
    <property type="evidence" value="ECO:0007669"/>
    <property type="project" value="TreeGrafter"/>
</dbReference>